<keyword evidence="3" id="KW-1185">Reference proteome</keyword>
<organism evidence="2 3">
    <name type="scientific">Cirrhinus mrigala</name>
    <name type="common">Mrigala</name>
    <dbReference type="NCBI Taxonomy" id="683832"/>
    <lineage>
        <taxon>Eukaryota</taxon>
        <taxon>Metazoa</taxon>
        <taxon>Chordata</taxon>
        <taxon>Craniata</taxon>
        <taxon>Vertebrata</taxon>
        <taxon>Euteleostomi</taxon>
        <taxon>Actinopterygii</taxon>
        <taxon>Neopterygii</taxon>
        <taxon>Teleostei</taxon>
        <taxon>Ostariophysi</taxon>
        <taxon>Cypriniformes</taxon>
        <taxon>Cyprinidae</taxon>
        <taxon>Labeoninae</taxon>
        <taxon>Labeonini</taxon>
        <taxon>Cirrhinus</taxon>
    </lineage>
</organism>
<protein>
    <recommendedName>
        <fullName evidence="1">AP-3 complex subunit beta C-terminal domain-containing protein</fullName>
    </recommendedName>
</protein>
<name>A0ABD0NMP9_CIRMR</name>
<gene>
    <name evidence="2" type="ORF">M9458_042640</name>
</gene>
<feature type="non-terminal residue" evidence="2">
    <location>
        <position position="1"/>
    </location>
</feature>
<evidence type="ECO:0000259" key="1">
    <source>
        <dbReference type="SMART" id="SM01355"/>
    </source>
</evidence>
<feature type="domain" description="AP-3 complex subunit beta C-terminal" evidence="1">
    <location>
        <begin position="1"/>
        <end position="80"/>
    </location>
</feature>
<dbReference type="EMBL" id="JAMKFB020000021">
    <property type="protein sequence ID" value="KAL0163244.1"/>
    <property type="molecule type" value="Genomic_DNA"/>
</dbReference>
<accession>A0ABD0NMP9</accession>
<dbReference type="Proteomes" id="UP001529510">
    <property type="component" value="Unassembled WGS sequence"/>
</dbReference>
<comment type="caution">
    <text evidence="2">The sequence shown here is derived from an EMBL/GenBank/DDBJ whole genome shotgun (WGS) entry which is preliminary data.</text>
</comment>
<dbReference type="Pfam" id="PF14796">
    <property type="entry name" value="AP3B1_C"/>
    <property type="match status" value="1"/>
</dbReference>
<reference evidence="2 3" key="1">
    <citation type="submission" date="2024-05" db="EMBL/GenBank/DDBJ databases">
        <title>Genome sequencing and assembly of Indian major carp, Cirrhinus mrigala (Hamilton, 1822).</title>
        <authorList>
            <person name="Mohindra V."/>
            <person name="Chowdhury L.M."/>
            <person name="Lal K."/>
            <person name="Jena J.K."/>
        </authorList>
    </citation>
    <scope>NUCLEOTIDE SEQUENCE [LARGE SCALE GENOMIC DNA]</scope>
    <source>
        <strain evidence="2">CM1030</strain>
        <tissue evidence="2">Blood</tissue>
    </source>
</reference>
<proteinExistence type="predicted"/>
<sequence length="84" mass="9268">SPVFVPETSHELLHRMTGKGLSAQYRFTRQPCIYGNSMVSLQLTLSNSSDQALENIHISEKSSTGQNIHRFNAIGEHNTAVKGV</sequence>
<dbReference type="InterPro" id="IPR029390">
    <property type="entry name" value="AP3B_C"/>
</dbReference>
<dbReference type="AlphaFoldDB" id="A0ABD0NMP9"/>
<dbReference type="SMART" id="SM01355">
    <property type="entry name" value="AP3B1_C"/>
    <property type="match status" value="1"/>
</dbReference>
<evidence type="ECO:0000313" key="2">
    <source>
        <dbReference type="EMBL" id="KAL0163244.1"/>
    </source>
</evidence>
<evidence type="ECO:0000313" key="3">
    <source>
        <dbReference type="Proteomes" id="UP001529510"/>
    </source>
</evidence>